<dbReference type="GO" id="GO:0030435">
    <property type="term" value="P:sporulation resulting in formation of a cellular spore"/>
    <property type="evidence" value="ECO:0007669"/>
    <property type="project" value="UniProtKB-KW"/>
</dbReference>
<protein>
    <submittedName>
        <fullName evidence="2">Uncharacterized protein</fullName>
    </submittedName>
</protein>
<accession>M5C5V3</accession>
<evidence type="ECO:0000313" key="3">
    <source>
        <dbReference type="Proteomes" id="UP000012065"/>
    </source>
</evidence>
<sequence length="197" mass="22173">MLDTAVFDEYGSLPGHLVNPAKQVMKFTGYFLDVQTQRFNWSAYKDSIDNRPDTDMVIEQYEDNSIAQQDVSLEVMVDKVGDVLRRVGGVEFDKHAMTEKITDSFTGLQEKEDSGFAHYDKQGGGTAFTYRVMFAVPNPHIPSDFYALVSTVKLMATDINSKEAWFGLDKNSRQNFSAEVDAMKLVCNEDFIAGPRP</sequence>
<dbReference type="AlphaFoldDB" id="M5C5V3"/>
<dbReference type="Pfam" id="PF01338">
    <property type="entry name" value="Bac_thur_toxin"/>
    <property type="match status" value="1"/>
</dbReference>
<dbReference type="EMBL" id="CAOJ01013472">
    <property type="protein sequence ID" value="CCO34669.1"/>
    <property type="molecule type" value="Genomic_DNA"/>
</dbReference>
<proteinExistence type="predicted"/>
<organism evidence="2 3">
    <name type="scientific">Thanatephorus cucumeris (strain AG1-IB / isolate 7/3/14)</name>
    <name type="common">Lettuce bottom rot fungus</name>
    <name type="synonym">Rhizoctonia solani</name>
    <dbReference type="NCBI Taxonomy" id="1108050"/>
    <lineage>
        <taxon>Eukaryota</taxon>
        <taxon>Fungi</taxon>
        <taxon>Dikarya</taxon>
        <taxon>Basidiomycota</taxon>
        <taxon>Agaricomycotina</taxon>
        <taxon>Agaricomycetes</taxon>
        <taxon>Cantharellales</taxon>
        <taxon>Ceratobasidiaceae</taxon>
        <taxon>Rhizoctonia</taxon>
        <taxon>Rhizoctonia solani AG-1</taxon>
    </lineage>
</organism>
<dbReference type="GO" id="GO:0005576">
    <property type="term" value="C:extracellular region"/>
    <property type="evidence" value="ECO:0007669"/>
    <property type="project" value="InterPro"/>
</dbReference>
<evidence type="ECO:0000256" key="1">
    <source>
        <dbReference type="ARBA" id="ARBA00022969"/>
    </source>
</evidence>
<dbReference type="Gene3D" id="3.40.198.10">
    <property type="entry name" value="Delta-endotoxin CytB-like"/>
    <property type="match status" value="1"/>
</dbReference>
<dbReference type="SUPFAM" id="SSF55676">
    <property type="entry name" value="CytB endotoxin-like"/>
    <property type="match status" value="1"/>
</dbReference>
<dbReference type="Proteomes" id="UP000012065">
    <property type="component" value="Unassembled WGS sequence"/>
</dbReference>
<dbReference type="InterPro" id="IPR001615">
    <property type="entry name" value="Endotoxin_CytB"/>
</dbReference>
<dbReference type="InterPro" id="IPR035918">
    <property type="entry name" value="CytB_endotoxin-like_sf"/>
</dbReference>
<name>M5C5V3_THACB</name>
<comment type="caution">
    <text evidence="2">The sequence shown here is derived from an EMBL/GenBank/DDBJ whole genome shotgun (WGS) entry which is preliminary data.</text>
</comment>
<evidence type="ECO:0000313" key="2">
    <source>
        <dbReference type="EMBL" id="CCO34669.1"/>
    </source>
</evidence>
<gene>
    <name evidence="2" type="ORF">BN14_08774</name>
</gene>
<keyword evidence="1" id="KW-0749">Sporulation</keyword>
<dbReference type="HOGENOM" id="CLU_098387_0_0_1"/>
<reference evidence="2 3" key="1">
    <citation type="journal article" date="2013" name="J. Biotechnol.">
        <title>Establishment and interpretation of the genome sequence of the phytopathogenic fungus Rhizoctonia solani AG1-IB isolate 7/3/14.</title>
        <authorList>
            <person name="Wibberg D.W."/>
            <person name="Jelonek L.J."/>
            <person name="Rupp O.R."/>
            <person name="Hennig M.H."/>
            <person name="Eikmeyer F.E."/>
            <person name="Goesmann A.G."/>
            <person name="Hartmann A.H."/>
            <person name="Borriss R.B."/>
            <person name="Grosch R.G."/>
            <person name="Puehler A.P."/>
            <person name="Schlueter A.S."/>
        </authorList>
    </citation>
    <scope>NUCLEOTIDE SEQUENCE [LARGE SCALE GENOMIC DNA]</scope>
    <source>
        <strain evidence="3">AG1-IB / isolate 7/3/14</strain>
    </source>
</reference>